<dbReference type="InterPro" id="IPR036249">
    <property type="entry name" value="Thioredoxin-like_sf"/>
</dbReference>
<evidence type="ECO:0008006" key="3">
    <source>
        <dbReference type="Google" id="ProtNLM"/>
    </source>
</evidence>
<dbReference type="Proteomes" id="UP000240739">
    <property type="component" value="Unassembled WGS sequence"/>
</dbReference>
<evidence type="ECO:0000313" key="1">
    <source>
        <dbReference type="EMBL" id="PTL58400.1"/>
    </source>
</evidence>
<dbReference type="EMBL" id="PYYB01000001">
    <property type="protein sequence ID" value="PTL58400.1"/>
    <property type="molecule type" value="Genomic_DNA"/>
</dbReference>
<protein>
    <recommendedName>
        <fullName evidence="3">2-hydroxychromene-2-carboxylate isomerase</fullName>
    </recommendedName>
</protein>
<reference evidence="1 2" key="1">
    <citation type="submission" date="2018-03" db="EMBL/GenBank/DDBJ databases">
        <title>Aquarubrobacter algicola gen. nov., sp. nov., a novel actinobacterium isolated from shallow eutrophic lake during the end of cyanobacterial harmful algal blooms.</title>
        <authorList>
            <person name="Chun S.J."/>
        </authorList>
    </citation>
    <scope>NUCLEOTIDE SEQUENCE [LARGE SCALE GENOMIC DNA]</scope>
    <source>
        <strain evidence="1 2">Seoho-28</strain>
    </source>
</reference>
<comment type="caution">
    <text evidence="1">The sequence shown here is derived from an EMBL/GenBank/DDBJ whole genome shotgun (WGS) entry which is preliminary data.</text>
</comment>
<proteinExistence type="predicted"/>
<dbReference type="AlphaFoldDB" id="A0A2T4UGP5"/>
<dbReference type="OrthoDB" id="7063097at2"/>
<evidence type="ECO:0000313" key="2">
    <source>
        <dbReference type="Proteomes" id="UP000240739"/>
    </source>
</evidence>
<accession>A0A2T4UGP5</accession>
<keyword evidence="2" id="KW-1185">Reference proteome</keyword>
<name>A0A2T4UGP5_9ACTN</name>
<sequence length="224" mass="24404">MTPKDRIERRLVPRLIVTLSTVDAHRRLLARLRRARGGRGTVDLYVAFDDPYSAVATLGLAARTAGRPADVRVHPVVARGIPGDPAAEAKRSYAVTDARRLAARDGLTFTRTTTVTPAAAAFLARWTAAAPDGAARLAFAADAMRRLWCEDVEPTPDAYADLHAAHLGPPPAAAPEALPAESVMRRRGLYDTPIAVVHGQWFFAHERLPQIEHRLDELGWRATA</sequence>
<dbReference type="Gene3D" id="3.40.30.10">
    <property type="entry name" value="Glutaredoxin"/>
    <property type="match status" value="1"/>
</dbReference>
<organism evidence="1 2">
    <name type="scientific">Paraconexibacter algicola</name>
    <dbReference type="NCBI Taxonomy" id="2133960"/>
    <lineage>
        <taxon>Bacteria</taxon>
        <taxon>Bacillati</taxon>
        <taxon>Actinomycetota</taxon>
        <taxon>Thermoleophilia</taxon>
        <taxon>Solirubrobacterales</taxon>
        <taxon>Paraconexibacteraceae</taxon>
        <taxon>Paraconexibacter</taxon>
    </lineage>
</organism>
<gene>
    <name evidence="1" type="ORF">C7Y72_01410</name>
</gene>
<dbReference type="RefSeq" id="WP_107566838.1">
    <property type="nucleotide sequence ID" value="NZ_PYYB01000001.1"/>
</dbReference>
<dbReference type="SUPFAM" id="SSF52833">
    <property type="entry name" value="Thioredoxin-like"/>
    <property type="match status" value="1"/>
</dbReference>